<evidence type="ECO:0000313" key="3">
    <source>
        <dbReference type="Proteomes" id="UP001431783"/>
    </source>
</evidence>
<protein>
    <submittedName>
        <fullName evidence="2">Uncharacterized protein</fullName>
    </submittedName>
</protein>
<evidence type="ECO:0000256" key="1">
    <source>
        <dbReference type="SAM" id="SignalP"/>
    </source>
</evidence>
<keyword evidence="3" id="KW-1185">Reference proteome</keyword>
<sequence length="99" mass="11548">MFSKFFILVINFLSWNIVNLFEYHCRAIVVILKIKFLRGRCNSLHSPKSLGKQIEPLLKSTNFSTYSSDNKFRKSFSTVNMVTRMDDDTQITQKLMSST</sequence>
<evidence type="ECO:0000313" key="2">
    <source>
        <dbReference type="EMBL" id="KAK9871999.1"/>
    </source>
</evidence>
<gene>
    <name evidence="2" type="ORF">WA026_015244</name>
</gene>
<reference evidence="2 3" key="1">
    <citation type="submission" date="2023-03" db="EMBL/GenBank/DDBJ databases">
        <title>Genome insight into feeding habits of ladybird beetles.</title>
        <authorList>
            <person name="Li H.-S."/>
            <person name="Huang Y.-H."/>
            <person name="Pang H."/>
        </authorList>
    </citation>
    <scope>NUCLEOTIDE SEQUENCE [LARGE SCALE GENOMIC DNA]</scope>
    <source>
        <strain evidence="2">SYSU_2023b</strain>
        <tissue evidence="2">Whole body</tissue>
    </source>
</reference>
<organism evidence="2 3">
    <name type="scientific">Henosepilachna vigintioctopunctata</name>
    <dbReference type="NCBI Taxonomy" id="420089"/>
    <lineage>
        <taxon>Eukaryota</taxon>
        <taxon>Metazoa</taxon>
        <taxon>Ecdysozoa</taxon>
        <taxon>Arthropoda</taxon>
        <taxon>Hexapoda</taxon>
        <taxon>Insecta</taxon>
        <taxon>Pterygota</taxon>
        <taxon>Neoptera</taxon>
        <taxon>Endopterygota</taxon>
        <taxon>Coleoptera</taxon>
        <taxon>Polyphaga</taxon>
        <taxon>Cucujiformia</taxon>
        <taxon>Coccinelloidea</taxon>
        <taxon>Coccinellidae</taxon>
        <taxon>Epilachninae</taxon>
        <taxon>Epilachnini</taxon>
        <taxon>Henosepilachna</taxon>
    </lineage>
</organism>
<name>A0AAW1TML2_9CUCU</name>
<dbReference type="AlphaFoldDB" id="A0AAW1TML2"/>
<dbReference type="Proteomes" id="UP001431783">
    <property type="component" value="Unassembled WGS sequence"/>
</dbReference>
<comment type="caution">
    <text evidence="2">The sequence shown here is derived from an EMBL/GenBank/DDBJ whole genome shotgun (WGS) entry which is preliminary data.</text>
</comment>
<feature type="chain" id="PRO_5043486444" evidence="1">
    <location>
        <begin position="21"/>
        <end position="99"/>
    </location>
</feature>
<feature type="signal peptide" evidence="1">
    <location>
        <begin position="1"/>
        <end position="20"/>
    </location>
</feature>
<keyword evidence="1" id="KW-0732">Signal</keyword>
<dbReference type="EMBL" id="JARQZJ010000008">
    <property type="protein sequence ID" value="KAK9871999.1"/>
    <property type="molecule type" value="Genomic_DNA"/>
</dbReference>
<proteinExistence type="predicted"/>
<accession>A0AAW1TML2</accession>